<dbReference type="EMBL" id="GBXM01032107">
    <property type="protein sequence ID" value="JAH76470.1"/>
    <property type="molecule type" value="Transcribed_RNA"/>
</dbReference>
<evidence type="ECO:0000313" key="1">
    <source>
        <dbReference type="EMBL" id="JAH76470.1"/>
    </source>
</evidence>
<organism evidence="1">
    <name type="scientific">Anguilla anguilla</name>
    <name type="common">European freshwater eel</name>
    <name type="synonym">Muraena anguilla</name>
    <dbReference type="NCBI Taxonomy" id="7936"/>
    <lineage>
        <taxon>Eukaryota</taxon>
        <taxon>Metazoa</taxon>
        <taxon>Chordata</taxon>
        <taxon>Craniata</taxon>
        <taxon>Vertebrata</taxon>
        <taxon>Euteleostomi</taxon>
        <taxon>Actinopterygii</taxon>
        <taxon>Neopterygii</taxon>
        <taxon>Teleostei</taxon>
        <taxon>Anguilliformes</taxon>
        <taxon>Anguillidae</taxon>
        <taxon>Anguilla</taxon>
    </lineage>
</organism>
<reference evidence="1" key="2">
    <citation type="journal article" date="2015" name="Fish Shellfish Immunol.">
        <title>Early steps in the European eel (Anguilla anguilla)-Vibrio vulnificus interaction in the gills: Role of the RtxA13 toxin.</title>
        <authorList>
            <person name="Callol A."/>
            <person name="Pajuelo D."/>
            <person name="Ebbesson L."/>
            <person name="Teles M."/>
            <person name="MacKenzie S."/>
            <person name="Amaro C."/>
        </authorList>
    </citation>
    <scope>NUCLEOTIDE SEQUENCE</scope>
</reference>
<name>A0A0E9VGB6_ANGAN</name>
<dbReference type="AlphaFoldDB" id="A0A0E9VGB6"/>
<sequence length="30" mass="3256">MTHCCTCLRSEPRSCGLLMTVSKKLLVSSA</sequence>
<accession>A0A0E9VGB6</accession>
<proteinExistence type="predicted"/>
<reference evidence="1" key="1">
    <citation type="submission" date="2014-11" db="EMBL/GenBank/DDBJ databases">
        <authorList>
            <person name="Amaro Gonzalez C."/>
        </authorList>
    </citation>
    <scope>NUCLEOTIDE SEQUENCE</scope>
</reference>
<protein>
    <submittedName>
        <fullName evidence="1">Uncharacterized protein</fullName>
    </submittedName>
</protein>